<evidence type="ECO:0000313" key="2">
    <source>
        <dbReference type="EMBL" id="TRX44895.1"/>
    </source>
</evidence>
<dbReference type="SUPFAM" id="SSF46689">
    <property type="entry name" value="Homeodomain-like"/>
    <property type="match status" value="1"/>
</dbReference>
<protein>
    <submittedName>
        <fullName evidence="2">Transposase</fullName>
    </submittedName>
</protein>
<dbReference type="RefSeq" id="WP_070743793.1">
    <property type="nucleotide sequence ID" value="NZ_VKDI01000058.1"/>
</dbReference>
<dbReference type="Proteomes" id="UP000316859">
    <property type="component" value="Unassembled WGS sequence"/>
</dbReference>
<evidence type="ECO:0000256" key="1">
    <source>
        <dbReference type="SAM" id="Coils"/>
    </source>
</evidence>
<dbReference type="InterPro" id="IPR002514">
    <property type="entry name" value="Transposase_8"/>
</dbReference>
<sequence>MAISIPPEDMVPQGRYTAEQKEKVVLEYYSVKHGQRRKYLDSIGVSYSSFKRWRKQFAGGDLATGLTPRHNIPVCPENINEYKRLRKSNEALSDEIARLKQQLAEKDEIIARKAEQTEAHCRAVDAMGKAIAIMQKYSED</sequence>
<keyword evidence="1" id="KW-0175">Coiled coil</keyword>
<reference evidence="2 3" key="1">
    <citation type="submission" date="2019-07" db="EMBL/GenBank/DDBJ databases">
        <title>Draft genome of C. aurimucosum strain 2299.</title>
        <authorList>
            <person name="Pacheco L.G.C."/>
            <person name="Aguiar E.R.G.R."/>
            <person name="Santos C.S."/>
            <person name="Rocha D.J.P.G."/>
            <person name="Sant'Anna L.O."/>
            <person name="Mattos-Guaraldi A.L."/>
            <person name="Santos L.S."/>
        </authorList>
    </citation>
    <scope>NUCLEOTIDE SEQUENCE [LARGE SCALE GENOMIC DNA]</scope>
    <source>
        <strain evidence="2 3">2299</strain>
    </source>
</reference>
<dbReference type="InterPro" id="IPR009057">
    <property type="entry name" value="Homeodomain-like_sf"/>
</dbReference>
<comment type="caution">
    <text evidence="2">The sequence shown here is derived from an EMBL/GenBank/DDBJ whole genome shotgun (WGS) entry which is preliminary data.</text>
</comment>
<accession>A0ABY3CQS0</accession>
<gene>
    <name evidence="2" type="ORF">FNY88_12795</name>
</gene>
<proteinExistence type="predicted"/>
<dbReference type="EMBL" id="VKDI01000058">
    <property type="protein sequence ID" value="TRX44895.1"/>
    <property type="molecule type" value="Genomic_DNA"/>
</dbReference>
<name>A0ABY3CQS0_9CORY</name>
<evidence type="ECO:0000313" key="3">
    <source>
        <dbReference type="Proteomes" id="UP000316859"/>
    </source>
</evidence>
<dbReference type="Pfam" id="PF01527">
    <property type="entry name" value="HTH_Tnp_1"/>
    <property type="match status" value="1"/>
</dbReference>
<feature type="coiled-coil region" evidence="1">
    <location>
        <begin position="82"/>
        <end position="116"/>
    </location>
</feature>
<organism evidence="2 3">
    <name type="scientific">Corynebacterium guaraldiae</name>
    <dbReference type="NCBI Taxonomy" id="3051103"/>
    <lineage>
        <taxon>Bacteria</taxon>
        <taxon>Bacillati</taxon>
        <taxon>Actinomycetota</taxon>
        <taxon>Actinomycetes</taxon>
        <taxon>Mycobacteriales</taxon>
        <taxon>Corynebacteriaceae</taxon>
        <taxon>Corynebacterium</taxon>
    </lineage>
</organism>
<keyword evidence="3" id="KW-1185">Reference proteome</keyword>